<evidence type="ECO:0000256" key="3">
    <source>
        <dbReference type="PROSITE-ProRule" id="PRU00023"/>
    </source>
</evidence>
<feature type="compositionally biased region" description="Basic and acidic residues" evidence="4">
    <location>
        <begin position="803"/>
        <end position="818"/>
    </location>
</feature>
<feature type="domain" description="Novel STAND NTPase 3" evidence="5">
    <location>
        <begin position="5"/>
        <end position="167"/>
    </location>
</feature>
<name>A0A210QX55_MIZYE</name>
<dbReference type="InterPro" id="IPR002110">
    <property type="entry name" value="Ankyrin_rpt"/>
</dbReference>
<evidence type="ECO:0000259" key="5">
    <source>
        <dbReference type="Pfam" id="PF20720"/>
    </source>
</evidence>
<comment type="caution">
    <text evidence="6">The sequence shown here is derived from an EMBL/GenBank/DDBJ whole genome shotgun (WGS) entry which is preliminary data.</text>
</comment>
<feature type="repeat" description="ANK" evidence="3">
    <location>
        <begin position="728"/>
        <end position="760"/>
    </location>
</feature>
<dbReference type="InterPro" id="IPR049050">
    <property type="entry name" value="nSTAND3"/>
</dbReference>
<dbReference type="Proteomes" id="UP000242188">
    <property type="component" value="Unassembled WGS sequence"/>
</dbReference>
<dbReference type="Gene3D" id="1.25.40.20">
    <property type="entry name" value="Ankyrin repeat-containing domain"/>
    <property type="match status" value="2"/>
</dbReference>
<proteinExistence type="predicted"/>
<dbReference type="STRING" id="6573.A0A210QX55"/>
<dbReference type="EMBL" id="NEDP02001454">
    <property type="protein sequence ID" value="OWF53252.1"/>
    <property type="molecule type" value="Genomic_DNA"/>
</dbReference>
<dbReference type="AlphaFoldDB" id="A0A210QX55"/>
<gene>
    <name evidence="6" type="ORF">KP79_PYT13323</name>
</gene>
<accession>A0A210QX55</accession>
<evidence type="ECO:0000313" key="7">
    <source>
        <dbReference type="Proteomes" id="UP000242188"/>
    </source>
</evidence>
<dbReference type="InterPro" id="IPR036770">
    <property type="entry name" value="Ankyrin_rpt-contain_sf"/>
</dbReference>
<evidence type="ECO:0000313" key="6">
    <source>
        <dbReference type="EMBL" id="OWF53252.1"/>
    </source>
</evidence>
<dbReference type="Pfam" id="PF20720">
    <property type="entry name" value="nSTAND3"/>
    <property type="match status" value="1"/>
</dbReference>
<dbReference type="SUPFAM" id="SSF48403">
    <property type="entry name" value="Ankyrin repeat"/>
    <property type="match status" value="1"/>
</dbReference>
<evidence type="ECO:0000256" key="2">
    <source>
        <dbReference type="ARBA" id="ARBA00023043"/>
    </source>
</evidence>
<keyword evidence="7" id="KW-1185">Reference proteome</keyword>
<protein>
    <submittedName>
        <fullName evidence="6">Ankyrin-1</fullName>
    </submittedName>
</protein>
<organism evidence="6 7">
    <name type="scientific">Mizuhopecten yessoensis</name>
    <name type="common">Japanese scallop</name>
    <name type="synonym">Patinopecten yessoensis</name>
    <dbReference type="NCBI Taxonomy" id="6573"/>
    <lineage>
        <taxon>Eukaryota</taxon>
        <taxon>Metazoa</taxon>
        <taxon>Spiralia</taxon>
        <taxon>Lophotrochozoa</taxon>
        <taxon>Mollusca</taxon>
        <taxon>Bivalvia</taxon>
        <taxon>Autobranchia</taxon>
        <taxon>Pteriomorphia</taxon>
        <taxon>Pectinida</taxon>
        <taxon>Pectinoidea</taxon>
        <taxon>Pectinidae</taxon>
        <taxon>Mizuhopecten</taxon>
    </lineage>
</organism>
<dbReference type="OrthoDB" id="539213at2759"/>
<feature type="repeat" description="ANK" evidence="3">
    <location>
        <begin position="662"/>
        <end position="694"/>
    </location>
</feature>
<dbReference type="PANTHER" id="PTHR24198:SF165">
    <property type="entry name" value="ANKYRIN REPEAT-CONTAINING PROTEIN-RELATED"/>
    <property type="match status" value="1"/>
</dbReference>
<feature type="repeat" description="ANK" evidence="3">
    <location>
        <begin position="695"/>
        <end position="727"/>
    </location>
</feature>
<dbReference type="PROSITE" id="PS50088">
    <property type="entry name" value="ANK_REPEAT"/>
    <property type="match status" value="3"/>
</dbReference>
<dbReference type="PROSITE" id="PS50297">
    <property type="entry name" value="ANK_REP_REGION"/>
    <property type="match status" value="2"/>
</dbReference>
<evidence type="ECO:0000256" key="4">
    <source>
        <dbReference type="SAM" id="MobiDB-lite"/>
    </source>
</evidence>
<keyword evidence="2 3" id="KW-0040">ANK repeat</keyword>
<dbReference type="SMART" id="SM00248">
    <property type="entry name" value="ANK"/>
    <property type="match status" value="7"/>
</dbReference>
<evidence type="ECO:0000256" key="1">
    <source>
        <dbReference type="ARBA" id="ARBA00022737"/>
    </source>
</evidence>
<keyword evidence="1" id="KW-0677">Repeat</keyword>
<feature type="region of interest" description="Disordered" evidence="4">
    <location>
        <begin position="792"/>
        <end position="818"/>
    </location>
</feature>
<reference evidence="6 7" key="1">
    <citation type="journal article" date="2017" name="Nat. Ecol. Evol.">
        <title>Scallop genome provides insights into evolution of bilaterian karyotype and development.</title>
        <authorList>
            <person name="Wang S."/>
            <person name="Zhang J."/>
            <person name="Jiao W."/>
            <person name="Li J."/>
            <person name="Xun X."/>
            <person name="Sun Y."/>
            <person name="Guo X."/>
            <person name="Huan P."/>
            <person name="Dong B."/>
            <person name="Zhang L."/>
            <person name="Hu X."/>
            <person name="Sun X."/>
            <person name="Wang J."/>
            <person name="Zhao C."/>
            <person name="Wang Y."/>
            <person name="Wang D."/>
            <person name="Huang X."/>
            <person name="Wang R."/>
            <person name="Lv J."/>
            <person name="Li Y."/>
            <person name="Zhang Z."/>
            <person name="Liu B."/>
            <person name="Lu W."/>
            <person name="Hui Y."/>
            <person name="Liang J."/>
            <person name="Zhou Z."/>
            <person name="Hou R."/>
            <person name="Li X."/>
            <person name="Liu Y."/>
            <person name="Li H."/>
            <person name="Ning X."/>
            <person name="Lin Y."/>
            <person name="Zhao L."/>
            <person name="Xing Q."/>
            <person name="Dou J."/>
            <person name="Li Y."/>
            <person name="Mao J."/>
            <person name="Guo H."/>
            <person name="Dou H."/>
            <person name="Li T."/>
            <person name="Mu C."/>
            <person name="Jiang W."/>
            <person name="Fu Q."/>
            <person name="Fu X."/>
            <person name="Miao Y."/>
            <person name="Liu J."/>
            <person name="Yu Q."/>
            <person name="Li R."/>
            <person name="Liao H."/>
            <person name="Li X."/>
            <person name="Kong Y."/>
            <person name="Jiang Z."/>
            <person name="Chourrout D."/>
            <person name="Li R."/>
            <person name="Bao Z."/>
        </authorList>
    </citation>
    <scope>NUCLEOTIDE SEQUENCE [LARGE SCALE GENOMIC DNA]</scope>
    <source>
        <strain evidence="6 7">PY_sf001</strain>
    </source>
</reference>
<sequence length="818" mass="93408">MIKWTPIHDIAIQMLWRNGFLTITGQPGDGKSSMAEWLIKKLIMSPKTMPDKGDARSKERFVSYSLAGRGERIYEYVKVNSPADWENKVDTSKYQVVLIDDIFGTSMVNMHTVRGWKKTLLQISKQIMANMQKLVVIICLHKSHHEALTGELAYLDLFRKDMVFDMTESKFQPEQAWREKIMSANGGYRGLDYREKLNLDYKNISQSYPYVARMFGSVKSFTMEGPKFFSNPFQSFKNAIQKVLGFNKTIYLTLAIGILFDGELELDKHSFEEFTDKEQHIIRRLSEALGVEDLNLSKMRYSATLLYGLFLLPTKRHGWKFMHERSYHTMAEAVTNKFPALVIELCSSDFLINRIRTTSSYSSNVVTSVTVWHKEHAPLCQRFTFEILAGNLPQIAGHPTFDDEKFVKMWFEFMTEMGSLLPVVQQRGEYNRSLFFWCCYYGQRSTVEEYLKHEDLEDMRQEEWFKEEMRAGVLATCSGQYGIRLGHAKVLEALHKAGMALSVDDPLPEDDLEDLYGSDVAFLLKMKAPLLHIAALRCEDSVVDYLLDMGKLDVNEKSAEGYTACHRAVCNKKEGALKALLRHKADANEVAPNGRRPIHLALMSGNGNVIQTLRMNNEKVKDGKMPDGSSMLTSAIFAQDDYLIRSIADTYTKENPYKAYGDLIAPLQAAASLGDENNVQRLLDKNFDINSRDDMGWTALHYAVYFHNEKMISFLLDKKADIDCQNRDNKTPLHIAAEQGYYIICELLLENGANTDKHTMKNEFSFSSAAKYGHVALARYMVRQGLILSTPNGGKAGDIEDPPSFRDRDSWDSRDGRF</sequence>
<dbReference type="PANTHER" id="PTHR24198">
    <property type="entry name" value="ANKYRIN REPEAT AND PROTEIN KINASE DOMAIN-CONTAINING PROTEIN"/>
    <property type="match status" value="1"/>
</dbReference>
<dbReference type="Pfam" id="PF12796">
    <property type="entry name" value="Ank_2"/>
    <property type="match status" value="2"/>
</dbReference>